<dbReference type="Gene3D" id="1.10.150.80">
    <property type="entry name" value="HRDC domain"/>
    <property type="match status" value="1"/>
</dbReference>
<dbReference type="GO" id="GO:0006310">
    <property type="term" value="P:DNA recombination"/>
    <property type="evidence" value="ECO:0007669"/>
    <property type="project" value="InterPro"/>
</dbReference>
<dbReference type="Pfam" id="PF00570">
    <property type="entry name" value="HRDC"/>
    <property type="match status" value="1"/>
</dbReference>
<dbReference type="Pfam" id="PF16124">
    <property type="entry name" value="RecQ_Zn_bind"/>
    <property type="match status" value="1"/>
</dbReference>
<dbReference type="PROSITE" id="PS51192">
    <property type="entry name" value="HELICASE_ATP_BIND_1"/>
    <property type="match status" value="1"/>
</dbReference>
<evidence type="ECO:0000256" key="2">
    <source>
        <dbReference type="ARBA" id="ARBA00001947"/>
    </source>
</evidence>
<dbReference type="InterPro" id="IPR044876">
    <property type="entry name" value="HRDC_dom_sf"/>
</dbReference>
<evidence type="ECO:0000313" key="20">
    <source>
        <dbReference type="Proteomes" id="UP000317648"/>
    </source>
</evidence>
<dbReference type="FunFam" id="3.40.50.300:FF:000296">
    <property type="entry name" value="ATP-dependent DNA helicase RecQ"/>
    <property type="match status" value="1"/>
</dbReference>
<dbReference type="GO" id="GO:0009378">
    <property type="term" value="F:four-way junction helicase activity"/>
    <property type="evidence" value="ECO:0007669"/>
    <property type="project" value="TreeGrafter"/>
</dbReference>
<dbReference type="Gene3D" id="1.10.10.10">
    <property type="entry name" value="Winged helix-like DNA-binding domain superfamily/Winged helix DNA-binding domain"/>
    <property type="match status" value="1"/>
</dbReference>
<evidence type="ECO:0000256" key="6">
    <source>
        <dbReference type="ARBA" id="ARBA00022801"/>
    </source>
</evidence>
<keyword evidence="9" id="KW-0238">DNA-binding</keyword>
<dbReference type="SUPFAM" id="SSF47819">
    <property type="entry name" value="HRDC-like"/>
    <property type="match status" value="1"/>
</dbReference>
<dbReference type="Pfam" id="PF00270">
    <property type="entry name" value="DEAD"/>
    <property type="match status" value="1"/>
</dbReference>
<evidence type="ECO:0000256" key="3">
    <source>
        <dbReference type="ARBA" id="ARBA00005446"/>
    </source>
</evidence>
<feature type="region of interest" description="Disordered" evidence="15">
    <location>
        <begin position="795"/>
        <end position="968"/>
    </location>
</feature>
<proteinExistence type="inferred from homology"/>
<reference evidence="19 20" key="1">
    <citation type="submission" date="2019-02" db="EMBL/GenBank/DDBJ databases">
        <title>Deep-cultivation of Planctomycetes and their phenomic and genomic characterization uncovers novel biology.</title>
        <authorList>
            <person name="Wiegand S."/>
            <person name="Jogler M."/>
            <person name="Boedeker C."/>
            <person name="Pinto D."/>
            <person name="Vollmers J."/>
            <person name="Rivas-Marin E."/>
            <person name="Kohn T."/>
            <person name="Peeters S.H."/>
            <person name="Heuer A."/>
            <person name="Rast P."/>
            <person name="Oberbeckmann S."/>
            <person name="Bunk B."/>
            <person name="Jeske O."/>
            <person name="Meyerdierks A."/>
            <person name="Storesund J.E."/>
            <person name="Kallscheuer N."/>
            <person name="Luecker S."/>
            <person name="Lage O.M."/>
            <person name="Pohl T."/>
            <person name="Merkel B.J."/>
            <person name="Hornburger P."/>
            <person name="Mueller R.-W."/>
            <person name="Bruemmer F."/>
            <person name="Labrenz M."/>
            <person name="Spormann A.M."/>
            <person name="Op den Camp H."/>
            <person name="Overmann J."/>
            <person name="Amann R."/>
            <person name="Jetten M.S.M."/>
            <person name="Mascher T."/>
            <person name="Medema M.H."/>
            <person name="Devos D.P."/>
            <person name="Kaster A.-K."/>
            <person name="Ovreas L."/>
            <person name="Rohde M."/>
            <person name="Galperin M.Y."/>
            <person name="Jogler C."/>
        </authorList>
    </citation>
    <scope>NUCLEOTIDE SEQUENCE [LARGE SCALE GENOMIC DNA]</scope>
    <source>
        <strain evidence="19 20">Pla85_3_4</strain>
    </source>
</reference>
<evidence type="ECO:0000259" key="18">
    <source>
        <dbReference type="PROSITE" id="PS51194"/>
    </source>
</evidence>
<evidence type="ECO:0000256" key="1">
    <source>
        <dbReference type="ARBA" id="ARBA00001946"/>
    </source>
</evidence>
<dbReference type="GO" id="GO:0006260">
    <property type="term" value="P:DNA replication"/>
    <property type="evidence" value="ECO:0007669"/>
    <property type="project" value="InterPro"/>
</dbReference>
<evidence type="ECO:0000256" key="5">
    <source>
        <dbReference type="ARBA" id="ARBA00022741"/>
    </source>
</evidence>
<name>A0A518DT76_9BACT</name>
<evidence type="ECO:0000259" key="17">
    <source>
        <dbReference type="PROSITE" id="PS51192"/>
    </source>
</evidence>
<feature type="compositionally biased region" description="Low complexity" evidence="15">
    <location>
        <begin position="902"/>
        <end position="913"/>
    </location>
</feature>
<evidence type="ECO:0000256" key="9">
    <source>
        <dbReference type="ARBA" id="ARBA00023125"/>
    </source>
</evidence>
<keyword evidence="5" id="KW-0547">Nucleotide-binding</keyword>
<dbReference type="GO" id="GO:0043138">
    <property type="term" value="F:3'-5' DNA helicase activity"/>
    <property type="evidence" value="ECO:0007669"/>
    <property type="project" value="UniProtKB-EC"/>
</dbReference>
<dbReference type="GO" id="GO:0016787">
    <property type="term" value="F:hydrolase activity"/>
    <property type="evidence" value="ECO:0007669"/>
    <property type="project" value="UniProtKB-KW"/>
</dbReference>
<dbReference type="GO" id="GO:0003677">
    <property type="term" value="F:DNA binding"/>
    <property type="evidence" value="ECO:0007669"/>
    <property type="project" value="UniProtKB-KW"/>
</dbReference>
<dbReference type="PANTHER" id="PTHR13710:SF105">
    <property type="entry name" value="ATP-DEPENDENT DNA HELICASE Q1"/>
    <property type="match status" value="1"/>
</dbReference>
<evidence type="ECO:0000256" key="14">
    <source>
        <dbReference type="ARBA" id="ARBA00044550"/>
    </source>
</evidence>
<dbReference type="EMBL" id="CP036433">
    <property type="protein sequence ID" value="QDU95024.1"/>
    <property type="molecule type" value="Genomic_DNA"/>
</dbReference>
<dbReference type="Proteomes" id="UP000317648">
    <property type="component" value="Chromosome"/>
</dbReference>
<feature type="compositionally biased region" description="Low complexity" evidence="15">
    <location>
        <begin position="854"/>
        <end position="874"/>
    </location>
</feature>
<dbReference type="InterPro" id="IPR001650">
    <property type="entry name" value="Helicase_C-like"/>
</dbReference>
<keyword evidence="4" id="KW-0479">Metal-binding</keyword>
<comment type="cofactor">
    <cofactor evidence="2">
        <name>Zn(2+)</name>
        <dbReference type="ChEBI" id="CHEBI:29105"/>
    </cofactor>
</comment>
<dbReference type="SUPFAM" id="SSF46785">
    <property type="entry name" value="Winged helix' DNA-binding domain"/>
    <property type="match status" value="1"/>
</dbReference>
<dbReference type="EC" id="5.6.2.4" evidence="12"/>
<dbReference type="InterPro" id="IPR036390">
    <property type="entry name" value="WH_DNA-bd_sf"/>
</dbReference>
<dbReference type="InterPro" id="IPR010997">
    <property type="entry name" value="HRDC-like_sf"/>
</dbReference>
<comment type="catalytic activity">
    <reaction evidence="11">
        <text>Couples ATP hydrolysis with the unwinding of duplex DNA by translocating in the 3'-5' direction.</text>
        <dbReference type="EC" id="5.6.2.4"/>
    </reaction>
</comment>
<dbReference type="Gene3D" id="3.40.50.300">
    <property type="entry name" value="P-loop containing nucleotide triphosphate hydrolases"/>
    <property type="match status" value="2"/>
</dbReference>
<protein>
    <recommendedName>
        <fullName evidence="13">ATP-dependent DNA helicase RecQ</fullName>
        <ecNumber evidence="12">5.6.2.4</ecNumber>
    </recommendedName>
    <alternativeName>
        <fullName evidence="14">DNA 3'-5' helicase RecQ</fullName>
    </alternativeName>
</protein>
<evidence type="ECO:0000256" key="12">
    <source>
        <dbReference type="ARBA" id="ARBA00034808"/>
    </source>
</evidence>
<evidence type="ECO:0000256" key="7">
    <source>
        <dbReference type="ARBA" id="ARBA00022806"/>
    </source>
</evidence>
<feature type="domain" description="Helicase C-terminal" evidence="18">
    <location>
        <begin position="223"/>
        <end position="382"/>
    </location>
</feature>
<dbReference type="GO" id="GO:0005737">
    <property type="term" value="C:cytoplasm"/>
    <property type="evidence" value="ECO:0007669"/>
    <property type="project" value="TreeGrafter"/>
</dbReference>
<evidence type="ECO:0000256" key="4">
    <source>
        <dbReference type="ARBA" id="ARBA00022723"/>
    </source>
</evidence>
<evidence type="ECO:0000256" key="8">
    <source>
        <dbReference type="ARBA" id="ARBA00022840"/>
    </source>
</evidence>
<dbReference type="SMART" id="SM00490">
    <property type="entry name" value="HELICc"/>
    <property type="match status" value="1"/>
</dbReference>
<evidence type="ECO:0000256" key="11">
    <source>
        <dbReference type="ARBA" id="ARBA00034617"/>
    </source>
</evidence>
<dbReference type="PROSITE" id="PS51194">
    <property type="entry name" value="HELICASE_CTER"/>
    <property type="match status" value="1"/>
</dbReference>
<dbReference type="PROSITE" id="PS50967">
    <property type="entry name" value="HRDC"/>
    <property type="match status" value="1"/>
</dbReference>
<evidence type="ECO:0000313" key="19">
    <source>
        <dbReference type="EMBL" id="QDU95024.1"/>
    </source>
</evidence>
<dbReference type="AlphaFoldDB" id="A0A518DT76"/>
<dbReference type="Pfam" id="PF09382">
    <property type="entry name" value="RQC"/>
    <property type="match status" value="1"/>
</dbReference>
<evidence type="ECO:0000256" key="13">
    <source>
        <dbReference type="ARBA" id="ARBA00044535"/>
    </source>
</evidence>
<feature type="compositionally biased region" description="Basic and acidic residues" evidence="15">
    <location>
        <begin position="914"/>
        <end position="928"/>
    </location>
</feature>
<dbReference type="InterPro" id="IPR036388">
    <property type="entry name" value="WH-like_DNA-bd_sf"/>
</dbReference>
<keyword evidence="10" id="KW-0413">Isomerase</keyword>
<evidence type="ECO:0000256" key="15">
    <source>
        <dbReference type="SAM" id="MobiDB-lite"/>
    </source>
</evidence>
<evidence type="ECO:0000256" key="10">
    <source>
        <dbReference type="ARBA" id="ARBA00023235"/>
    </source>
</evidence>
<keyword evidence="7 19" id="KW-0347">Helicase</keyword>
<dbReference type="SMART" id="SM00341">
    <property type="entry name" value="HRDC"/>
    <property type="match status" value="1"/>
</dbReference>
<dbReference type="SUPFAM" id="SSF52540">
    <property type="entry name" value="P-loop containing nucleoside triphosphate hydrolases"/>
    <property type="match status" value="1"/>
</dbReference>
<feature type="domain" description="HRDC" evidence="16">
    <location>
        <begin position="726"/>
        <end position="806"/>
    </location>
</feature>
<feature type="compositionally biased region" description="Low complexity" evidence="15">
    <location>
        <begin position="939"/>
        <end position="962"/>
    </location>
</feature>
<evidence type="ECO:0000259" key="16">
    <source>
        <dbReference type="PROSITE" id="PS50967"/>
    </source>
</evidence>
<dbReference type="GO" id="GO:0046872">
    <property type="term" value="F:metal ion binding"/>
    <property type="evidence" value="ECO:0007669"/>
    <property type="project" value="UniProtKB-KW"/>
</dbReference>
<keyword evidence="8" id="KW-0067">ATP-binding</keyword>
<comment type="similarity">
    <text evidence="3">Belongs to the helicase family. RecQ subfamily.</text>
</comment>
<comment type="cofactor">
    <cofactor evidence="1">
        <name>Mg(2+)</name>
        <dbReference type="ChEBI" id="CHEBI:18420"/>
    </cofactor>
</comment>
<dbReference type="GO" id="GO:0043590">
    <property type="term" value="C:bacterial nucleoid"/>
    <property type="evidence" value="ECO:0007669"/>
    <property type="project" value="TreeGrafter"/>
</dbReference>
<dbReference type="InterPro" id="IPR004589">
    <property type="entry name" value="DNA_helicase_ATP-dep_RecQ"/>
</dbReference>
<dbReference type="GO" id="GO:0005524">
    <property type="term" value="F:ATP binding"/>
    <property type="evidence" value="ECO:0007669"/>
    <property type="project" value="UniProtKB-KW"/>
</dbReference>
<dbReference type="GO" id="GO:0030894">
    <property type="term" value="C:replisome"/>
    <property type="evidence" value="ECO:0007669"/>
    <property type="project" value="TreeGrafter"/>
</dbReference>
<organism evidence="19 20">
    <name type="scientific">Lignipirellula cremea</name>
    <dbReference type="NCBI Taxonomy" id="2528010"/>
    <lineage>
        <taxon>Bacteria</taxon>
        <taxon>Pseudomonadati</taxon>
        <taxon>Planctomycetota</taxon>
        <taxon>Planctomycetia</taxon>
        <taxon>Pirellulales</taxon>
        <taxon>Pirellulaceae</taxon>
        <taxon>Lignipirellula</taxon>
    </lineage>
</organism>
<dbReference type="SMART" id="SM00487">
    <property type="entry name" value="DEXDc"/>
    <property type="match status" value="1"/>
</dbReference>
<dbReference type="CDD" id="cd17920">
    <property type="entry name" value="DEXHc_RecQ"/>
    <property type="match status" value="1"/>
</dbReference>
<accession>A0A518DT76</accession>
<gene>
    <name evidence="19" type="primary">recQ_1</name>
    <name evidence="19" type="ORF">Pla8534_28350</name>
</gene>
<keyword evidence="6 19" id="KW-0378">Hydrolase</keyword>
<dbReference type="InterPro" id="IPR018982">
    <property type="entry name" value="RQC_domain"/>
</dbReference>
<dbReference type="PANTHER" id="PTHR13710">
    <property type="entry name" value="DNA HELICASE RECQ FAMILY MEMBER"/>
    <property type="match status" value="1"/>
</dbReference>
<dbReference type="Pfam" id="PF00271">
    <property type="entry name" value="Helicase_C"/>
    <property type="match status" value="1"/>
</dbReference>
<dbReference type="InterPro" id="IPR011545">
    <property type="entry name" value="DEAD/DEAH_box_helicase_dom"/>
</dbReference>
<feature type="compositionally biased region" description="Pro residues" evidence="15">
    <location>
        <begin position="800"/>
        <end position="821"/>
    </location>
</feature>
<dbReference type="SMART" id="SM00956">
    <property type="entry name" value="RQC"/>
    <property type="match status" value="1"/>
</dbReference>
<dbReference type="InterPro" id="IPR002121">
    <property type="entry name" value="HRDC_dom"/>
</dbReference>
<dbReference type="KEGG" id="lcre:Pla8534_28350"/>
<dbReference type="InterPro" id="IPR014001">
    <property type="entry name" value="Helicase_ATP-bd"/>
</dbReference>
<dbReference type="InterPro" id="IPR027417">
    <property type="entry name" value="P-loop_NTPase"/>
</dbReference>
<dbReference type="GO" id="GO:0006281">
    <property type="term" value="P:DNA repair"/>
    <property type="evidence" value="ECO:0007669"/>
    <property type="project" value="InterPro"/>
</dbReference>
<dbReference type="InterPro" id="IPR032284">
    <property type="entry name" value="RecQ_Zn-bd"/>
</dbReference>
<feature type="domain" description="Helicase ATP-binding" evidence="17">
    <location>
        <begin position="28"/>
        <end position="196"/>
    </location>
</feature>
<dbReference type="NCBIfam" id="TIGR00614">
    <property type="entry name" value="recQ_fam"/>
    <property type="match status" value="1"/>
</dbReference>
<keyword evidence="20" id="KW-1185">Reference proteome</keyword>
<sequence length="1058" mass="116576">MSASTPDLQSHLERFGLASFRPGQQDVIEAVLAGRDCLCIMPTGGGKSLCYQFPAVVRGGLTLVVSPLIALMKDQVDAMTSLGIGATFVNSSLSPAEQRDRMQQLAAGAYDLLYVAPERFRSPAFFDAIRHTQIDLLAIDEAHCVSEWGHDFRPDYARLGQFRKRLGFPQTIALTATATPTVRDDVVEILQLREPKTFITGFGRPNLHFQVEQPSGGRAKEESLLQFLAATPGCGIIYTATRKRCQELVEFLHINCQRKVGLYHGGLMPDDRRKVQDEFMSGRLPIIVATNAFGMGIDKADLRFVVHYNMPGSLEAYYQEAGRAGRDGLDSRCMLLFSVSDRYVQEFFIENSYPSRETVEAVYNYLRSLDEDPIEVTLQDLKERLQLSLGAEGVGACERLLEKCGALERMDSQQNMAAVKIDSDLPTLVDLLPREATTRRKVMRAVEQLVGELRFEWAYIHPQQIAAKTELGRDAVSRAMRSLTDLSCFDFVPPFRGRAIHMLKRDTPFHELPIDFAELERRRAAEYQKLERVIRFARTRGCRQLEILEYFGDPNCCDCGSCDNCVARGGGPAVLGLPSGSAVSSGNGVQIPKPLVETVRIALSGVARTKSRFGREVIAQMLYGSKSSKITKWHLDQLSTYGLLNKLKLAEISSLLDGLMEAKLVEQSDVDRYRPVLRLTEYGNQVMRGEAELTGTLPLPPELVFKIAGVPVNSTGREALDDLPEMHPHPEAMRRLRNWRRDQAASDGAPPYRILTNAALDLVSRGMPKTLTALGHIKGVGPVTIANHGDTILRLLHEGSPPPAPRQTPSPPAPSPTPKPATRPSTPERRFDPPAAEDTYAGPPAGPLFERPRTPSSAASVPASRSEQASSSASNRGPASVPPMDLNQLLAEDFDDEEEHVSPPARAAAAPVEASHEASHEATARVEPPESSGEEEEASSPAEAEASSPAASESSSADKPAAGTSKLQPPPHYWTWRLLSGGFTLFECQQIRQLDQQEVYAHMVKAANSGLRVDLGWLFSDSDLRLLAHYVSQGDQAEIDAGPYEAYQWECYRQLRRL</sequence>